<dbReference type="Pfam" id="PF01740">
    <property type="entry name" value="STAS"/>
    <property type="match status" value="1"/>
</dbReference>
<dbReference type="InterPro" id="IPR011547">
    <property type="entry name" value="SLC26A/SulP_dom"/>
</dbReference>
<evidence type="ECO:0000256" key="3">
    <source>
        <dbReference type="ARBA" id="ARBA00022989"/>
    </source>
</evidence>
<sequence>MASTSTKVGHGLAKVLGIKLDYRNETGNPTYTNGESVYSIESADSYVEHEPTALEWLQETVPSWKDVGAYFWSLFPFLHWITKYNLQWFTGDMIAGITIGAVVVPQGMAYAKLAELPVEYGLYTSFMGVLIYWFFATSKDITIGPVAVLSQVTGNVVLRVAKRDPSIPGHVVASALSVISGAVVCFIGLARLGWLVEFISLASIAAYMTGSAISICVGQVPTLMGISTTYVNNRAPTYRVIINTLKNLGHTKIDAAMGLTALFLLYAIRSTFNFLARKYPNQKKLWFFCNTLRTVFVILLYTLISWLVNLHLKGHKSSNSPFKILGTVPRGFKHAAVPDLHSSVIKAFASELPSTIIVMLIEHISIAKSFGRVNNYVINPSQELVAIGVTNLLGPFLGAYPATGSFSRTAIKAKAGVRTPFAGFITAIVVLLAIYALPAVFFYIPSASLSGVIIHAVGDLVTPPNTVYQFWKVSPLEVIIFFAGVLTVVFSSIENGVYVTICTSFFLIVWRMFLAKGRFLGRVKVHNVVGDHALAGKAGIVPGNDPDKSVRNVYMPIDHEDGSNPGLHVDHPYPGIFIYRFSEGFNYPNANHYLDHMVHVIFETTRRTNPTSYARLGDRPWNDPGKSRSNEPIIEDHKPTLKAVILDFSSVNNVDITSVQTLIDVRNQLDRYTAPDKVQWHFACINSRWTKRALVSAGFGYPTPTDDHAGFHRFKPLFSVAEMGGEDSAAAAADHETRRRESQYQRGDIESESASSHHASLDKNAQPGSYKQHLNSRIAVVQGLNRPFFHFDLTSALQSAVFTAEAHGEGGISPHLKESVDADAKGPTAS</sequence>
<feature type="region of interest" description="Disordered" evidence="5">
    <location>
        <begin position="810"/>
        <end position="830"/>
    </location>
</feature>
<protein>
    <submittedName>
        <fullName evidence="8">Sulfate permease 2-like</fullName>
    </submittedName>
</protein>
<evidence type="ECO:0000256" key="4">
    <source>
        <dbReference type="ARBA" id="ARBA00023136"/>
    </source>
</evidence>
<feature type="transmembrane region" description="Helical" evidence="6">
    <location>
        <begin position="473"/>
        <end position="490"/>
    </location>
</feature>
<dbReference type="Proteomes" id="UP001138500">
    <property type="component" value="Unassembled WGS sequence"/>
</dbReference>
<feature type="compositionally biased region" description="Basic and acidic residues" evidence="5">
    <location>
        <begin position="815"/>
        <end position="824"/>
    </location>
</feature>
<dbReference type="Gene3D" id="3.30.750.24">
    <property type="entry name" value="STAS domain"/>
    <property type="match status" value="1"/>
</dbReference>
<keyword evidence="2 6" id="KW-0812">Transmembrane</keyword>
<feature type="compositionally biased region" description="Basic and acidic residues" evidence="5">
    <location>
        <begin position="616"/>
        <end position="633"/>
    </location>
</feature>
<evidence type="ECO:0000256" key="1">
    <source>
        <dbReference type="ARBA" id="ARBA00004141"/>
    </source>
</evidence>
<reference evidence="8 9" key="2">
    <citation type="journal article" date="2021" name="Curr. Genet.">
        <title>Genetic response to nitrogen starvation in the aggressive Eucalyptus foliar pathogen Teratosphaeria destructans.</title>
        <authorList>
            <person name="Havenga M."/>
            <person name="Wingfield B.D."/>
            <person name="Wingfield M.J."/>
            <person name="Dreyer L.L."/>
            <person name="Roets F."/>
            <person name="Aylward J."/>
        </authorList>
    </citation>
    <scope>NUCLEOTIDE SEQUENCE [LARGE SCALE GENOMIC DNA]</scope>
    <source>
        <strain evidence="8">CMW44962</strain>
    </source>
</reference>
<evidence type="ECO:0000313" key="9">
    <source>
        <dbReference type="Proteomes" id="UP001138500"/>
    </source>
</evidence>
<feature type="transmembrane region" description="Helical" evidence="6">
    <location>
        <begin position="116"/>
        <end position="135"/>
    </location>
</feature>
<dbReference type="InterPro" id="IPR001902">
    <property type="entry name" value="SLC26A/SulP_fam"/>
</dbReference>
<dbReference type="NCBIfam" id="TIGR00815">
    <property type="entry name" value="sulP"/>
    <property type="match status" value="1"/>
</dbReference>
<feature type="transmembrane region" description="Helical" evidence="6">
    <location>
        <begin position="415"/>
        <end position="436"/>
    </location>
</feature>
<dbReference type="PROSITE" id="PS01130">
    <property type="entry name" value="SLC26A"/>
    <property type="match status" value="1"/>
</dbReference>
<dbReference type="EMBL" id="RIBY02002012">
    <property type="protein sequence ID" value="KAH9826247.1"/>
    <property type="molecule type" value="Genomic_DNA"/>
</dbReference>
<feature type="transmembrane region" description="Helical" evidence="6">
    <location>
        <begin position="86"/>
        <end position="104"/>
    </location>
</feature>
<name>A0A9W7SPG0_9PEZI</name>
<dbReference type="AlphaFoldDB" id="A0A9W7SPG0"/>
<feature type="domain" description="STAS" evidence="7">
    <location>
        <begin position="574"/>
        <end position="699"/>
    </location>
</feature>
<dbReference type="InterPro" id="IPR036513">
    <property type="entry name" value="STAS_dom_sf"/>
</dbReference>
<proteinExistence type="predicted"/>
<evidence type="ECO:0000313" key="8">
    <source>
        <dbReference type="EMBL" id="KAH9826247.1"/>
    </source>
</evidence>
<dbReference type="InterPro" id="IPR018045">
    <property type="entry name" value="S04_transporter_CS"/>
</dbReference>
<organism evidence="8 9">
    <name type="scientific">Teratosphaeria destructans</name>
    <dbReference type="NCBI Taxonomy" id="418781"/>
    <lineage>
        <taxon>Eukaryota</taxon>
        <taxon>Fungi</taxon>
        <taxon>Dikarya</taxon>
        <taxon>Ascomycota</taxon>
        <taxon>Pezizomycotina</taxon>
        <taxon>Dothideomycetes</taxon>
        <taxon>Dothideomycetidae</taxon>
        <taxon>Mycosphaerellales</taxon>
        <taxon>Teratosphaeriaceae</taxon>
        <taxon>Teratosphaeria</taxon>
    </lineage>
</organism>
<dbReference type="GO" id="GO:0016020">
    <property type="term" value="C:membrane"/>
    <property type="evidence" value="ECO:0007669"/>
    <property type="project" value="UniProtKB-SubCell"/>
</dbReference>
<dbReference type="GO" id="GO:0008271">
    <property type="term" value="F:secondary active sulfate transmembrane transporter activity"/>
    <property type="evidence" value="ECO:0007669"/>
    <property type="project" value="InterPro"/>
</dbReference>
<dbReference type="OrthoDB" id="288203at2759"/>
<evidence type="ECO:0000256" key="6">
    <source>
        <dbReference type="SAM" id="Phobius"/>
    </source>
</evidence>
<dbReference type="SUPFAM" id="SSF52091">
    <property type="entry name" value="SpoIIaa-like"/>
    <property type="match status" value="1"/>
</dbReference>
<comment type="subcellular location">
    <subcellularLocation>
        <location evidence="1">Membrane</location>
        <topology evidence="1">Multi-pass membrane protein</topology>
    </subcellularLocation>
</comment>
<feature type="transmembrane region" description="Helical" evidence="6">
    <location>
        <begin position="204"/>
        <end position="232"/>
    </location>
</feature>
<feature type="transmembrane region" description="Helical" evidence="6">
    <location>
        <begin position="496"/>
        <end position="514"/>
    </location>
</feature>
<dbReference type="Pfam" id="PF00916">
    <property type="entry name" value="Sulfate_transp"/>
    <property type="match status" value="1"/>
</dbReference>
<keyword evidence="9" id="KW-1185">Reference proteome</keyword>
<feature type="region of interest" description="Disordered" evidence="5">
    <location>
        <begin position="613"/>
        <end position="633"/>
    </location>
</feature>
<feature type="compositionally biased region" description="Basic and acidic residues" evidence="5">
    <location>
        <begin position="733"/>
        <end position="749"/>
    </location>
</feature>
<dbReference type="InterPro" id="IPR002645">
    <property type="entry name" value="STAS_dom"/>
</dbReference>
<evidence type="ECO:0000256" key="5">
    <source>
        <dbReference type="SAM" id="MobiDB-lite"/>
    </source>
</evidence>
<comment type="caution">
    <text evidence="8">The sequence shown here is derived from an EMBL/GenBank/DDBJ whole genome shotgun (WGS) entry which is preliminary data.</text>
</comment>
<feature type="region of interest" description="Disordered" evidence="5">
    <location>
        <begin position="726"/>
        <end position="769"/>
    </location>
</feature>
<gene>
    <name evidence="8" type="ORF">Tdes44962_MAKER03631</name>
</gene>
<reference evidence="8 9" key="1">
    <citation type="journal article" date="2018" name="IMA Fungus">
        <title>IMA Genome-F 10: Nine draft genome sequences of Claviceps purpurea s.lat., including C. arundinis, C. humidiphila, and C. cf. spartinae, pseudomolecules for the pitch canker pathogen Fusarium circinatum, draft genome of Davidsoniella eucalypti, Grosmannia galeiformis, Quambalaria eucalypti, and Teratosphaeria destructans.</title>
        <authorList>
            <person name="Wingfield B.D."/>
            <person name="Liu M."/>
            <person name="Nguyen H.D."/>
            <person name="Lane F.A."/>
            <person name="Morgan S.W."/>
            <person name="De Vos L."/>
            <person name="Wilken P.M."/>
            <person name="Duong T.A."/>
            <person name="Aylward J."/>
            <person name="Coetzee M.P."/>
            <person name="Dadej K."/>
            <person name="De Beer Z.W."/>
            <person name="Findlay W."/>
            <person name="Havenga M."/>
            <person name="Kolarik M."/>
            <person name="Menzies J.G."/>
            <person name="Naidoo K."/>
            <person name="Pochopski O."/>
            <person name="Shoukouhi P."/>
            <person name="Santana Q.C."/>
            <person name="Seifert K.A."/>
            <person name="Soal N."/>
            <person name="Steenkamp E.T."/>
            <person name="Tatham C.T."/>
            <person name="van der Nest M.A."/>
            <person name="Wingfield M.J."/>
        </authorList>
    </citation>
    <scope>NUCLEOTIDE SEQUENCE [LARGE SCALE GENOMIC DNA]</scope>
    <source>
        <strain evidence="8">CMW44962</strain>
    </source>
</reference>
<feature type="transmembrane region" description="Helical" evidence="6">
    <location>
        <begin position="170"/>
        <end position="192"/>
    </location>
</feature>
<keyword evidence="4 6" id="KW-0472">Membrane</keyword>
<feature type="transmembrane region" description="Helical" evidence="6">
    <location>
        <begin position="292"/>
        <end position="312"/>
    </location>
</feature>
<evidence type="ECO:0000256" key="2">
    <source>
        <dbReference type="ARBA" id="ARBA00022692"/>
    </source>
</evidence>
<dbReference type="CDD" id="cd07042">
    <property type="entry name" value="STAS_SulP_like_sulfate_transporter"/>
    <property type="match status" value="1"/>
</dbReference>
<dbReference type="FunFam" id="3.30.750.24:FF:000024">
    <property type="entry name" value="Sulfate permease 2"/>
    <property type="match status" value="1"/>
</dbReference>
<accession>A0A9W7SPG0</accession>
<evidence type="ECO:0000259" key="7">
    <source>
        <dbReference type="PROSITE" id="PS50801"/>
    </source>
</evidence>
<dbReference type="PANTHER" id="PTHR11814">
    <property type="entry name" value="SULFATE TRANSPORTER"/>
    <property type="match status" value="1"/>
</dbReference>
<keyword evidence="3 6" id="KW-1133">Transmembrane helix</keyword>
<dbReference type="PROSITE" id="PS50801">
    <property type="entry name" value="STAS"/>
    <property type="match status" value="1"/>
</dbReference>